<reference evidence="1" key="1">
    <citation type="submission" date="2022-11" db="EMBL/GenBank/DDBJ databases">
        <authorList>
            <person name="Vasilchenko N.G."/>
            <person name="Prazdnova E.V."/>
            <person name="Gorovtsov A.V."/>
            <person name="Chistyakov V.A."/>
            <person name="Pak M.L."/>
        </authorList>
    </citation>
    <scope>NUCLEOTIDE SEQUENCE</scope>
    <source>
        <strain evidence="1">R 4.5</strain>
    </source>
</reference>
<evidence type="ECO:0000313" key="2">
    <source>
        <dbReference type="Proteomes" id="UP001055784"/>
    </source>
</evidence>
<evidence type="ECO:0000313" key="1">
    <source>
        <dbReference type="EMBL" id="URJ51260.1"/>
    </source>
</evidence>
<protein>
    <submittedName>
        <fullName evidence="1">Uncharacterized protein</fullName>
    </submittedName>
</protein>
<proteinExistence type="predicted"/>
<dbReference type="RefSeq" id="WP_250260986.1">
    <property type="nucleotide sequence ID" value="NZ_CP097770.1"/>
</dbReference>
<organism evidence="1 2">
    <name type="scientific">Paenibacillus polymyxa</name>
    <name type="common">Bacillus polymyxa</name>
    <dbReference type="NCBI Taxonomy" id="1406"/>
    <lineage>
        <taxon>Bacteria</taxon>
        <taxon>Bacillati</taxon>
        <taxon>Bacillota</taxon>
        <taxon>Bacilli</taxon>
        <taxon>Bacillales</taxon>
        <taxon>Paenibacillaceae</taxon>
        <taxon>Paenibacillus</taxon>
    </lineage>
</organism>
<dbReference type="Proteomes" id="UP001055784">
    <property type="component" value="Chromosome"/>
</dbReference>
<dbReference type="EMBL" id="CP097770">
    <property type="protein sequence ID" value="URJ51260.1"/>
    <property type="molecule type" value="Genomic_DNA"/>
</dbReference>
<dbReference type="AlphaFoldDB" id="A0AAE9L9D4"/>
<accession>A0AAE9L9D4</accession>
<sequence length="45" mass="5547">MLHEIFQRHGIPPDEVYAKERRHRMFMYASMLLQFEREAKAAQQR</sequence>
<gene>
    <name evidence="1" type="ORF">MF626_000667</name>
</gene>
<name>A0AAE9L9D4_PAEPO</name>